<dbReference type="InterPro" id="IPR008978">
    <property type="entry name" value="HSP20-like_chaperone"/>
</dbReference>
<dbReference type="PANTHER" id="PTHR11527">
    <property type="entry name" value="HEAT-SHOCK PROTEIN 20 FAMILY MEMBER"/>
    <property type="match status" value="1"/>
</dbReference>
<evidence type="ECO:0000256" key="3">
    <source>
        <dbReference type="SAM" id="MobiDB-lite"/>
    </source>
</evidence>
<comment type="caution">
    <text evidence="5">The sequence shown here is derived from an EMBL/GenBank/DDBJ whole genome shotgun (WGS) entry which is preliminary data.</text>
</comment>
<keyword evidence="6" id="KW-1185">Reference proteome</keyword>
<dbReference type="InterPro" id="IPR002068">
    <property type="entry name" value="A-crystallin/Hsp20_dom"/>
</dbReference>
<dbReference type="Proteomes" id="UP000245469">
    <property type="component" value="Unassembled WGS sequence"/>
</dbReference>
<feature type="compositionally biased region" description="Polar residues" evidence="3">
    <location>
        <begin position="148"/>
        <end position="162"/>
    </location>
</feature>
<accession>A0A316A738</accession>
<comment type="similarity">
    <text evidence="1 2">Belongs to the small heat shock protein (HSP20) family.</text>
</comment>
<feature type="compositionally biased region" description="Basic and acidic residues" evidence="3">
    <location>
        <begin position="135"/>
        <end position="145"/>
    </location>
</feature>
<proteinExistence type="inferred from homology"/>
<dbReference type="CDD" id="cd06464">
    <property type="entry name" value="ACD_sHsps-like"/>
    <property type="match status" value="1"/>
</dbReference>
<organism evidence="5 6">
    <name type="scientific">Quadrisphaera granulorum</name>
    <dbReference type="NCBI Taxonomy" id="317664"/>
    <lineage>
        <taxon>Bacteria</taxon>
        <taxon>Bacillati</taxon>
        <taxon>Actinomycetota</taxon>
        <taxon>Actinomycetes</taxon>
        <taxon>Kineosporiales</taxon>
        <taxon>Kineosporiaceae</taxon>
        <taxon>Quadrisphaera</taxon>
    </lineage>
</organism>
<evidence type="ECO:0000259" key="4">
    <source>
        <dbReference type="PROSITE" id="PS01031"/>
    </source>
</evidence>
<reference evidence="5 6" key="1">
    <citation type="submission" date="2018-03" db="EMBL/GenBank/DDBJ databases">
        <title>Genomic Encyclopedia of Archaeal and Bacterial Type Strains, Phase II (KMG-II): from individual species to whole genera.</title>
        <authorList>
            <person name="Goeker M."/>
        </authorList>
    </citation>
    <scope>NUCLEOTIDE SEQUENCE [LARGE SCALE GENOMIC DNA]</scope>
    <source>
        <strain evidence="5 6">DSM 44889</strain>
    </source>
</reference>
<dbReference type="AlphaFoldDB" id="A0A316A738"/>
<evidence type="ECO:0000256" key="1">
    <source>
        <dbReference type="PROSITE-ProRule" id="PRU00285"/>
    </source>
</evidence>
<gene>
    <name evidence="5" type="ORF">BXY45_11317</name>
</gene>
<sequence length="162" mass="17661">MTVMQFDPFGDPFRQLDRMAQQLVSGARTPMRMPMDVWKDDAGYHVELDLPGVDPSSVDVTTERNVITVRADRATRAAGSREVIIAERPHGQFIRQLQIGDGLDAAGVSADYRDGVLHLLVPVAPSAQPRRVEVSRTSDSTHHEVVQGSPQSREAVGSSATS</sequence>
<feature type="region of interest" description="Disordered" evidence="3">
    <location>
        <begin position="135"/>
        <end position="162"/>
    </location>
</feature>
<evidence type="ECO:0000313" key="5">
    <source>
        <dbReference type="EMBL" id="PWJ53259.1"/>
    </source>
</evidence>
<dbReference type="EMBL" id="QGDQ01000013">
    <property type="protein sequence ID" value="PWJ53259.1"/>
    <property type="molecule type" value="Genomic_DNA"/>
</dbReference>
<name>A0A316A738_9ACTN</name>
<dbReference type="Gene3D" id="2.60.40.790">
    <property type="match status" value="1"/>
</dbReference>
<dbReference type="SUPFAM" id="SSF49764">
    <property type="entry name" value="HSP20-like chaperones"/>
    <property type="match status" value="1"/>
</dbReference>
<protein>
    <submittedName>
        <fullName evidence="5">HSP20 family protein</fullName>
    </submittedName>
</protein>
<feature type="domain" description="SHSP" evidence="4">
    <location>
        <begin position="26"/>
        <end position="137"/>
    </location>
</feature>
<dbReference type="InterPro" id="IPR031107">
    <property type="entry name" value="Small_HSP"/>
</dbReference>
<dbReference type="PROSITE" id="PS01031">
    <property type="entry name" value="SHSP"/>
    <property type="match status" value="1"/>
</dbReference>
<dbReference type="Pfam" id="PF00011">
    <property type="entry name" value="HSP20"/>
    <property type="match status" value="1"/>
</dbReference>
<evidence type="ECO:0000313" key="6">
    <source>
        <dbReference type="Proteomes" id="UP000245469"/>
    </source>
</evidence>
<evidence type="ECO:0000256" key="2">
    <source>
        <dbReference type="RuleBase" id="RU003616"/>
    </source>
</evidence>